<dbReference type="GO" id="GO:0004540">
    <property type="term" value="F:RNA nuclease activity"/>
    <property type="evidence" value="ECO:0007669"/>
    <property type="project" value="InterPro"/>
</dbReference>
<dbReference type="EMBL" id="UHDS01000001">
    <property type="protein sequence ID" value="SUM55699.1"/>
    <property type="molecule type" value="Genomic_DNA"/>
</dbReference>
<dbReference type="AlphaFoldDB" id="A0A291JML3"/>
<proteinExistence type="inferred from homology"/>
<keyword evidence="2" id="KW-0540">Nuclease</keyword>
<sequence>MYFVNKDKLDKKLNYLQELVNDYPNHKDNHYAFERISQMLIESSVDIGNMIIDGFILRDPGNYKDVIDILELENVISKDTQSNINQTVDERKQFVHYYDELETTQLVPLFDRTLDYYQQFIDEVIQFLKNENVPITAFGQKGEK</sequence>
<dbReference type="InterPro" id="IPR052379">
    <property type="entry name" value="Type_VII_TA_RNase"/>
</dbReference>
<dbReference type="RefSeq" id="WP_096810537.1">
    <property type="nucleotide sequence ID" value="NZ_BMCF01000006.1"/>
</dbReference>
<dbReference type="Proteomes" id="UP000254412">
    <property type="component" value="Unassembled WGS sequence"/>
</dbReference>
<evidence type="ECO:0000313" key="5">
    <source>
        <dbReference type="EMBL" id="MBO1227810.1"/>
    </source>
</evidence>
<evidence type="ECO:0000256" key="2">
    <source>
        <dbReference type="ARBA" id="ARBA00022722"/>
    </source>
</evidence>
<keyword evidence="10" id="KW-1185">Reference proteome</keyword>
<evidence type="ECO:0000256" key="1">
    <source>
        <dbReference type="ARBA" id="ARBA00022649"/>
    </source>
</evidence>
<organism evidence="6 8">
    <name type="scientific">Staphylococcus nepalensis</name>
    <dbReference type="NCBI Taxonomy" id="214473"/>
    <lineage>
        <taxon>Bacteria</taxon>
        <taxon>Bacillati</taxon>
        <taxon>Bacillota</taxon>
        <taxon>Bacilli</taxon>
        <taxon>Bacillales</taxon>
        <taxon>Staphylococcaceae</taxon>
        <taxon>Staphylococcus</taxon>
    </lineage>
</organism>
<dbReference type="PANTHER" id="PTHR33397">
    <property type="entry name" value="UPF0331 PROTEIN YUTE"/>
    <property type="match status" value="1"/>
</dbReference>
<keyword evidence="3" id="KW-0378">Hydrolase</keyword>
<dbReference type="KEGG" id="snl:BJD96_10220"/>
<dbReference type="GeneID" id="66777441"/>
<evidence type="ECO:0000313" key="6">
    <source>
        <dbReference type="EMBL" id="PTK58909.1"/>
    </source>
</evidence>
<evidence type="ECO:0000313" key="8">
    <source>
        <dbReference type="Proteomes" id="UP000240400"/>
    </source>
</evidence>
<reference evidence="6" key="2">
    <citation type="submission" date="2018-03" db="EMBL/GenBank/DDBJ databases">
        <authorList>
            <person name="Keele B.F."/>
        </authorList>
    </citation>
    <scope>NUCLEOTIDE SEQUENCE</scope>
    <source>
        <strain evidence="6">SNUC 4337</strain>
    </source>
</reference>
<dbReference type="GO" id="GO:0016787">
    <property type="term" value="F:hydrolase activity"/>
    <property type="evidence" value="ECO:0007669"/>
    <property type="project" value="UniProtKB-KW"/>
</dbReference>
<dbReference type="GO" id="GO:0110001">
    <property type="term" value="C:toxin-antitoxin complex"/>
    <property type="evidence" value="ECO:0007669"/>
    <property type="project" value="InterPro"/>
</dbReference>
<dbReference type="OrthoDB" id="2375467at2"/>
<protein>
    <submittedName>
        <fullName evidence="6">DUF86 domain-containing protein</fullName>
    </submittedName>
    <submittedName>
        <fullName evidence="7">Putative DUF86-containing protein</fullName>
    </submittedName>
</protein>
<keyword evidence="1" id="KW-1277">Toxin-antitoxin system</keyword>
<dbReference type="PANTHER" id="PTHR33397:SF5">
    <property type="entry name" value="RNASE YUTE-RELATED"/>
    <property type="match status" value="1"/>
</dbReference>
<evidence type="ECO:0000313" key="10">
    <source>
        <dbReference type="Proteomes" id="UP000664081"/>
    </source>
</evidence>
<reference evidence="7 9" key="3">
    <citation type="submission" date="2018-06" db="EMBL/GenBank/DDBJ databases">
        <authorList>
            <consortium name="Pathogen Informatics"/>
            <person name="Doyle S."/>
        </authorList>
    </citation>
    <scope>NUCLEOTIDE SEQUENCE [LARGE SCALE GENOMIC DNA]</scope>
    <source>
        <strain evidence="7 9">NCTC13834</strain>
    </source>
</reference>
<dbReference type="EMBL" id="PZHR01000034">
    <property type="protein sequence ID" value="PTK58909.1"/>
    <property type="molecule type" value="Genomic_DNA"/>
</dbReference>
<dbReference type="Proteomes" id="UP000240400">
    <property type="component" value="Unassembled WGS sequence"/>
</dbReference>
<dbReference type="InterPro" id="IPR008201">
    <property type="entry name" value="HepT-like"/>
</dbReference>
<dbReference type="EMBL" id="JAFNLT010000010">
    <property type="protein sequence ID" value="MBO1227810.1"/>
    <property type="molecule type" value="Genomic_DNA"/>
</dbReference>
<reference evidence="6 8" key="1">
    <citation type="journal article" date="2016" name="Front. Microbiol.">
        <title>Comprehensive Phylogenetic Analysis of Bovine Non-aureus Staphylococci Species Based on Whole-Genome Sequencing.</title>
        <authorList>
            <person name="Naushad S."/>
            <person name="Barkema H.W."/>
            <person name="Luby C."/>
            <person name="Condas L.A."/>
            <person name="Nobrega D.B."/>
            <person name="Carson D.A."/>
            <person name="De Buck J."/>
        </authorList>
    </citation>
    <scope>NUCLEOTIDE SEQUENCE [LARGE SCALE GENOMIC DNA]</scope>
    <source>
        <strain evidence="6 8">SNUC 4337</strain>
    </source>
</reference>
<reference evidence="5 10" key="4">
    <citation type="submission" date="2021-03" db="EMBL/GenBank/DDBJ databases">
        <title>Staphylococci and Mammaliicocci in bats.</title>
        <authorList>
            <person name="Fountain K."/>
        </authorList>
    </citation>
    <scope>NUCLEOTIDE SEQUENCE [LARGE SCALE GENOMIC DNA]</scope>
    <source>
        <strain evidence="5 10">18_1_E_SW</strain>
    </source>
</reference>
<evidence type="ECO:0000256" key="3">
    <source>
        <dbReference type="ARBA" id="ARBA00022801"/>
    </source>
</evidence>
<dbReference type="Proteomes" id="UP000664081">
    <property type="component" value="Unassembled WGS sequence"/>
</dbReference>
<evidence type="ECO:0000313" key="9">
    <source>
        <dbReference type="Proteomes" id="UP000254412"/>
    </source>
</evidence>
<accession>A0A291JML3</accession>
<evidence type="ECO:0000256" key="4">
    <source>
        <dbReference type="ARBA" id="ARBA00024207"/>
    </source>
</evidence>
<gene>
    <name evidence="7" type="primary">yutE</name>
    <name evidence="6" type="ORF">BUZ61_07730</name>
    <name evidence="5" type="ORF">J3T88_10915</name>
    <name evidence="7" type="ORF">NCTC13834_02070</name>
</gene>
<dbReference type="InterPro" id="IPR037038">
    <property type="entry name" value="HepT-like_sf"/>
</dbReference>
<evidence type="ECO:0000313" key="7">
    <source>
        <dbReference type="EMBL" id="SUM55699.1"/>
    </source>
</evidence>
<comment type="similarity">
    <text evidence="4">Belongs to the HepT RNase toxin family.</text>
</comment>
<dbReference type="Pfam" id="PF01934">
    <property type="entry name" value="HepT-like"/>
    <property type="match status" value="1"/>
</dbReference>
<name>A0A291JML3_9STAP</name>
<dbReference type="Gene3D" id="1.20.120.580">
    <property type="entry name" value="bsu32300-like"/>
    <property type="match status" value="1"/>
</dbReference>